<evidence type="ECO:0000259" key="2">
    <source>
        <dbReference type="PROSITE" id="PS50011"/>
    </source>
</evidence>
<organism evidence="3 4">
    <name type="scientific">Paspalum notatum var. saurae</name>
    <dbReference type="NCBI Taxonomy" id="547442"/>
    <lineage>
        <taxon>Eukaryota</taxon>
        <taxon>Viridiplantae</taxon>
        <taxon>Streptophyta</taxon>
        <taxon>Embryophyta</taxon>
        <taxon>Tracheophyta</taxon>
        <taxon>Spermatophyta</taxon>
        <taxon>Magnoliopsida</taxon>
        <taxon>Liliopsida</taxon>
        <taxon>Poales</taxon>
        <taxon>Poaceae</taxon>
        <taxon>PACMAD clade</taxon>
        <taxon>Panicoideae</taxon>
        <taxon>Andropogonodae</taxon>
        <taxon>Paspaleae</taxon>
        <taxon>Paspalinae</taxon>
        <taxon>Paspalum</taxon>
    </lineage>
</organism>
<dbReference type="InterPro" id="IPR000719">
    <property type="entry name" value="Prot_kinase_dom"/>
</dbReference>
<dbReference type="PANTHER" id="PTHR45707:SF43">
    <property type="entry name" value="PROTEIN KINASE DOMAIN-CONTAINING PROTEIN"/>
    <property type="match status" value="1"/>
</dbReference>
<keyword evidence="4" id="KW-1185">Reference proteome</keyword>
<proteinExistence type="predicted"/>
<evidence type="ECO:0000313" key="4">
    <source>
        <dbReference type="Proteomes" id="UP001341281"/>
    </source>
</evidence>
<dbReference type="GO" id="GO:0004672">
    <property type="term" value="F:protein kinase activity"/>
    <property type="evidence" value="ECO:0007669"/>
    <property type="project" value="InterPro"/>
</dbReference>
<dbReference type="InterPro" id="IPR011009">
    <property type="entry name" value="Kinase-like_dom_sf"/>
</dbReference>
<dbReference type="PROSITE" id="PS50011">
    <property type="entry name" value="PROTEIN_KINASE_DOM"/>
    <property type="match status" value="1"/>
</dbReference>
<dbReference type="AlphaFoldDB" id="A0AAQ3U3Y1"/>
<dbReference type="Pfam" id="PF00069">
    <property type="entry name" value="Pkinase"/>
    <property type="match status" value="1"/>
</dbReference>
<evidence type="ECO:0000256" key="1">
    <source>
        <dbReference type="SAM" id="MobiDB-lite"/>
    </source>
</evidence>
<dbReference type="Proteomes" id="UP001341281">
    <property type="component" value="Chromosome 07"/>
</dbReference>
<protein>
    <recommendedName>
        <fullName evidence="2">Protein kinase domain-containing protein</fullName>
    </recommendedName>
</protein>
<reference evidence="3 4" key="1">
    <citation type="submission" date="2024-02" db="EMBL/GenBank/DDBJ databases">
        <title>High-quality chromosome-scale genome assembly of Pensacola bahiagrass (Paspalum notatum Flugge var. saurae).</title>
        <authorList>
            <person name="Vega J.M."/>
            <person name="Podio M."/>
            <person name="Orjuela J."/>
            <person name="Siena L.A."/>
            <person name="Pessino S.C."/>
            <person name="Combes M.C."/>
            <person name="Mariac C."/>
            <person name="Albertini E."/>
            <person name="Pupilli F."/>
            <person name="Ortiz J.P.A."/>
            <person name="Leblanc O."/>
        </authorList>
    </citation>
    <scope>NUCLEOTIDE SEQUENCE [LARGE SCALE GENOMIC DNA]</scope>
    <source>
        <strain evidence="3">R1</strain>
        <tissue evidence="3">Leaf</tissue>
    </source>
</reference>
<sequence>MVPSLGPPCSPFGVSPSLDDSSPQGALAGVDWKPGCAALREHEHAVWPAVLKIIQGIAKGVRYLHHQTVVHLDLKPESILLDADMTPKITNFGKAREVENGTNEITVENFCIG</sequence>
<dbReference type="SUPFAM" id="SSF56112">
    <property type="entry name" value="Protein kinase-like (PK-like)"/>
    <property type="match status" value="1"/>
</dbReference>
<name>A0AAQ3U3Y1_PASNO</name>
<evidence type="ECO:0000313" key="3">
    <source>
        <dbReference type="EMBL" id="WVZ83467.1"/>
    </source>
</evidence>
<dbReference type="GO" id="GO:0005524">
    <property type="term" value="F:ATP binding"/>
    <property type="evidence" value="ECO:0007669"/>
    <property type="project" value="InterPro"/>
</dbReference>
<feature type="compositionally biased region" description="Pro residues" evidence="1">
    <location>
        <begin position="1"/>
        <end position="10"/>
    </location>
</feature>
<gene>
    <name evidence="3" type="ORF">U9M48_030609</name>
</gene>
<feature type="region of interest" description="Disordered" evidence="1">
    <location>
        <begin position="1"/>
        <end position="25"/>
    </location>
</feature>
<accession>A0AAQ3U3Y1</accession>
<feature type="domain" description="Protein kinase" evidence="2">
    <location>
        <begin position="1"/>
        <end position="113"/>
    </location>
</feature>
<dbReference type="Gene3D" id="1.10.510.10">
    <property type="entry name" value="Transferase(Phosphotransferase) domain 1"/>
    <property type="match status" value="1"/>
</dbReference>
<dbReference type="PANTHER" id="PTHR45707">
    <property type="entry name" value="C2 CALCIUM/LIPID-BINDING PLANT PHOSPHORIBOSYLTRANSFERASE FAMILY PROTEIN"/>
    <property type="match status" value="1"/>
</dbReference>
<dbReference type="EMBL" id="CP144751">
    <property type="protein sequence ID" value="WVZ83467.1"/>
    <property type="molecule type" value="Genomic_DNA"/>
</dbReference>